<sequence length="148" mass="16659">MTDKANFSGVKVHISWHRKGLTLEDAQKIKSLLEEYKIPSTIFRHSDPYIPDAIFIGNLVSAEAARLVLLSLPYQIKYIFRPDYPQTEGGDSSGLLIGIGYMSTHSQPDDNSQLKPVEVSQSDLNSLLEPELSTNEFQRRLHRITGCL</sequence>
<comment type="caution">
    <text evidence="1">The sequence shown here is derived from an EMBL/GenBank/DDBJ whole genome shotgun (WGS) entry which is preliminary data.</text>
</comment>
<evidence type="ECO:0000313" key="2">
    <source>
        <dbReference type="Proteomes" id="UP001204953"/>
    </source>
</evidence>
<keyword evidence="2" id="KW-1185">Reference proteome</keyword>
<accession>A0AAE3GXC0</accession>
<gene>
    <name evidence="1" type="ORF">NJ959_27590</name>
</gene>
<name>A0AAE3GXC0_9CYAN</name>
<reference evidence="1" key="1">
    <citation type="submission" date="2022-06" db="EMBL/GenBank/DDBJ databases">
        <title>New cyanobacteria of genus Symplocastrum in benthos of Lake Baikal.</title>
        <authorList>
            <person name="Sorokovikova E."/>
            <person name="Tikhonova I."/>
            <person name="Krasnopeev A."/>
            <person name="Evseev P."/>
            <person name="Gladkikh A."/>
            <person name="Belykh O."/>
        </authorList>
    </citation>
    <scope>NUCLEOTIDE SEQUENCE</scope>
    <source>
        <strain evidence="1">BBK-W-15</strain>
    </source>
</reference>
<dbReference type="EMBL" id="JAMZMM010000507">
    <property type="protein sequence ID" value="MCP2732199.1"/>
    <property type="molecule type" value="Genomic_DNA"/>
</dbReference>
<dbReference type="RefSeq" id="WP_254014924.1">
    <property type="nucleotide sequence ID" value="NZ_JAMZMM010000507.1"/>
</dbReference>
<proteinExistence type="predicted"/>
<dbReference type="Proteomes" id="UP001204953">
    <property type="component" value="Unassembled WGS sequence"/>
</dbReference>
<evidence type="ECO:0000313" key="1">
    <source>
        <dbReference type="EMBL" id="MCP2732199.1"/>
    </source>
</evidence>
<dbReference type="AlphaFoldDB" id="A0AAE3GXC0"/>
<protein>
    <submittedName>
        <fullName evidence="1">Uncharacterized protein</fullName>
    </submittedName>
</protein>
<organism evidence="1 2">
    <name type="scientific">Limnofasciculus baicalensis BBK-W-15</name>
    <dbReference type="NCBI Taxonomy" id="2699891"/>
    <lineage>
        <taxon>Bacteria</taxon>
        <taxon>Bacillati</taxon>
        <taxon>Cyanobacteriota</taxon>
        <taxon>Cyanophyceae</taxon>
        <taxon>Coleofasciculales</taxon>
        <taxon>Coleofasciculaceae</taxon>
        <taxon>Limnofasciculus</taxon>
        <taxon>Limnofasciculus baicalensis</taxon>
    </lineage>
</organism>